<dbReference type="EMBL" id="CAIX01000123">
    <property type="protein sequence ID" value="CCI46329.1"/>
    <property type="molecule type" value="Genomic_DNA"/>
</dbReference>
<sequence length="336" mass="38547">MTITRIWWNVAARLLVNKMTKYCTLLHAMNHDVYCARIYTTIVTFVLNMPDQRHKKNSFVRDAVSAGCPDILNASVSSLLDSPEGQKHQAYRDVYSTAFLLTIEVAFKTNTIDEAIKLDKVQLADAIQGVFHGCSINGKNNEKEIIMIKVLVHLENVVICFKYEHVIYRKECYISQFPTSNDHFCPSSLQFASLIVKYFCGSDYLRDKYGHHLISCLSEEALTHFSTSPLELLKNRVRCLIMSVSRMLIVAYRIVAGIVVLAETCRRGLSFRFRYHSSRLEDDRTMSKDSNKMSISAQNSLLVLHVKCSVLFEYWMASIWSTEMKQCKSKDTIYLA</sequence>
<evidence type="ECO:0000313" key="2">
    <source>
        <dbReference type="Proteomes" id="UP000053237"/>
    </source>
</evidence>
<dbReference type="AlphaFoldDB" id="A0A024GJ09"/>
<accession>A0A024GJ09</accession>
<proteinExistence type="predicted"/>
<dbReference type="Proteomes" id="UP000053237">
    <property type="component" value="Unassembled WGS sequence"/>
</dbReference>
<gene>
    <name evidence="1" type="ORF">BN9_072580</name>
</gene>
<keyword evidence="2" id="KW-1185">Reference proteome</keyword>
<name>A0A024GJ09_9STRA</name>
<comment type="caution">
    <text evidence="1">The sequence shown here is derived from an EMBL/GenBank/DDBJ whole genome shotgun (WGS) entry which is preliminary data.</text>
</comment>
<evidence type="ECO:0000313" key="1">
    <source>
        <dbReference type="EMBL" id="CCI46329.1"/>
    </source>
</evidence>
<reference evidence="1 2" key="1">
    <citation type="submission" date="2012-05" db="EMBL/GenBank/DDBJ databases">
        <title>Recombination and specialization in a pathogen metapopulation.</title>
        <authorList>
            <person name="Gardiner A."/>
            <person name="Kemen E."/>
            <person name="Schultz-Larsen T."/>
            <person name="MacLean D."/>
            <person name="Van Oosterhout C."/>
            <person name="Jones J.D.G."/>
        </authorList>
    </citation>
    <scope>NUCLEOTIDE SEQUENCE [LARGE SCALE GENOMIC DNA]</scope>
    <source>
        <strain evidence="1 2">Ac Nc2</strain>
    </source>
</reference>
<organism evidence="1 2">
    <name type="scientific">Albugo candida</name>
    <dbReference type="NCBI Taxonomy" id="65357"/>
    <lineage>
        <taxon>Eukaryota</taxon>
        <taxon>Sar</taxon>
        <taxon>Stramenopiles</taxon>
        <taxon>Oomycota</taxon>
        <taxon>Peronosporomycetes</taxon>
        <taxon>Albuginales</taxon>
        <taxon>Albuginaceae</taxon>
        <taxon>Albugo</taxon>
    </lineage>
</organism>
<dbReference type="InParanoid" id="A0A024GJ09"/>
<protein>
    <submittedName>
        <fullName evidence="1">Uncharacterized protein</fullName>
    </submittedName>
</protein>